<evidence type="ECO:0000313" key="3">
    <source>
        <dbReference type="EMBL" id="GEN79409.1"/>
    </source>
</evidence>
<sequence length="333" mass="34217">MTAPARPTRRTTTPVPHRAASTVLTLVVPAVLLLAATAVAFAWRDRLPDPVASHWGPDGVDGTSSFAGLLAVLPAVGVPFAVLAWAIAVFAGRSALTRRFAAGLAVWVAGFAAALTLAMLAAQLDLPEAADAGDIGGGMALAFAVPLALAALAAWVTPGDAALPATAPVPASAARLPLPDGEVATWVRRIDWVHPGVVVAICAAFAAVMGLTTRTWWFAAVLFAFLATLVGGLSSWTVTVDARGLVARARLPRPRVVVPLAEVEHAEVVQVSPLREFGGWGLRMGIDGRVGVVLRGGEGLQVTRTGGRRVVVTVDDSATGAALLNTLAARTRA</sequence>
<proteinExistence type="predicted"/>
<keyword evidence="1" id="KW-0472">Membrane</keyword>
<keyword evidence="1" id="KW-0812">Transmembrane</keyword>
<feature type="transmembrane region" description="Helical" evidence="1">
    <location>
        <begin position="66"/>
        <end position="88"/>
    </location>
</feature>
<dbReference type="Proteomes" id="UP000321484">
    <property type="component" value="Unassembled WGS sequence"/>
</dbReference>
<feature type="transmembrane region" description="Helical" evidence="1">
    <location>
        <begin position="135"/>
        <end position="156"/>
    </location>
</feature>
<name>A0A511YW55_9CELL</name>
<feature type="domain" description="DUF1648" evidence="2">
    <location>
        <begin position="32"/>
        <end position="77"/>
    </location>
</feature>
<keyword evidence="1" id="KW-1133">Transmembrane helix</keyword>
<evidence type="ECO:0000259" key="2">
    <source>
        <dbReference type="Pfam" id="PF07853"/>
    </source>
</evidence>
<dbReference type="RefSeq" id="WP_034244155.1">
    <property type="nucleotide sequence ID" value="NZ_BJYK01000001.1"/>
</dbReference>
<feature type="transmembrane region" description="Helical" evidence="1">
    <location>
        <begin position="100"/>
        <end position="123"/>
    </location>
</feature>
<comment type="caution">
    <text evidence="3">The sequence shown here is derived from an EMBL/GenBank/DDBJ whole genome shotgun (WGS) entry which is preliminary data.</text>
</comment>
<feature type="transmembrane region" description="Helical" evidence="1">
    <location>
        <begin position="192"/>
        <end position="211"/>
    </location>
</feature>
<accession>A0A511YW55</accession>
<feature type="transmembrane region" description="Helical" evidence="1">
    <location>
        <begin position="217"/>
        <end position="240"/>
    </location>
</feature>
<reference evidence="3 4" key="1">
    <citation type="submission" date="2019-07" db="EMBL/GenBank/DDBJ databases">
        <title>Whole genome shotgun sequence of Actinotalea fermentans NBRC 105374.</title>
        <authorList>
            <person name="Hosoyama A."/>
            <person name="Uohara A."/>
            <person name="Ohji S."/>
            <person name="Ichikawa N."/>
        </authorList>
    </citation>
    <scope>NUCLEOTIDE SEQUENCE [LARGE SCALE GENOMIC DNA]</scope>
    <source>
        <strain evidence="3 4">NBRC 105374</strain>
    </source>
</reference>
<dbReference type="Pfam" id="PF07853">
    <property type="entry name" value="DUF1648"/>
    <property type="match status" value="1"/>
</dbReference>
<evidence type="ECO:0000256" key="1">
    <source>
        <dbReference type="SAM" id="Phobius"/>
    </source>
</evidence>
<organism evidence="3 4">
    <name type="scientific">Actinotalea fermentans</name>
    <dbReference type="NCBI Taxonomy" id="43671"/>
    <lineage>
        <taxon>Bacteria</taxon>
        <taxon>Bacillati</taxon>
        <taxon>Actinomycetota</taxon>
        <taxon>Actinomycetes</taxon>
        <taxon>Micrococcales</taxon>
        <taxon>Cellulomonadaceae</taxon>
        <taxon>Actinotalea</taxon>
    </lineage>
</organism>
<dbReference type="EMBL" id="BJYK01000001">
    <property type="protein sequence ID" value="GEN79409.1"/>
    <property type="molecule type" value="Genomic_DNA"/>
</dbReference>
<dbReference type="AlphaFoldDB" id="A0A511YW55"/>
<evidence type="ECO:0000313" key="4">
    <source>
        <dbReference type="Proteomes" id="UP000321484"/>
    </source>
</evidence>
<dbReference type="InterPro" id="IPR012867">
    <property type="entry name" value="DUF1648"/>
</dbReference>
<keyword evidence="4" id="KW-1185">Reference proteome</keyword>
<dbReference type="OrthoDB" id="3178004at2"/>
<protein>
    <recommendedName>
        <fullName evidence="2">DUF1648 domain-containing protein</fullName>
    </recommendedName>
</protein>
<gene>
    <name evidence="3" type="ORF">AFE02nite_11430</name>
</gene>